<evidence type="ECO:0000313" key="2">
    <source>
        <dbReference type="Proteomes" id="UP001056778"/>
    </source>
</evidence>
<sequence length="953" mass="112369">MMWKHVSVHEDKYTCEICSEVQESAYRYSVHLIEHIGDNKYTCPLCSYVTRRKSSIALHINSIHLKRYPYYCKHCGKGYHDAVTYTAHEQMHVGDHSVTCIVCQRSFAYTRNLIHHQIRYHKVTTIDVQEKNQCEICKKYYTSPVTLRRHKQVHEINVSDARPNLCEWCGKHFKDTATLKHHERIHTGYKPHKCSYCEKVFSRKAYLVLHERTHSGEKPYCCDHCGKRFNQPTTLKIHVRSHTGERPYSCHLTAAVDFIPITSIKKKYKKRKRGPPWFCEKCQKLFKNRAALYDHKREAHIQLPKDHLSSYTYNEDTERFTCKICKIEMKLKERMVSHVLTHEEKFTCKICDAIIYSAYKYSVHVQKHNKDDGYQCPFCVYSSTRPSGIFVHINRMHLGRFAYMCKHCGKGFDDVVMHREHEASHEKSQSVSCIVCKKEFAFTRYLVYHQIHYHTVSTIDPKSQNKCEICQKTFIRKRFLKTHMKIHEKNKNIRSHLCEWCGKSFKDKTSLKGHIMSHTGNKPHKCSYCEKSFARKGFLILHERIHSGEKPYTCDHCGKSFNQPTALKRHIRCHTGERPYVCEACGASFTSRTILNKHVITRSRGRSRKTKQKGCIWSCKQCDLKFETRRYLTEHRRKSHKKTTHMHTFKDNVIYKYLFNKTTNLYSCKTCDHETKDKDEIKEHVLTHEEKFECTMCKEAFYDAYKYCLHVKKHDKIDRDYKCPLCNYATPRRTSISQHINMTHLKKYLYNCQFCGKGFCDVMIYKEHENMHLGGGEPIRCVVCQKTYSFTRNLIQHQIKIHKVPILGVLAKNQCRVCKRIYSKTSTLENHMKIHDRSVPKPKTHLCDTCGKGFAQRSKLVLHHRVHTGYKPHKCSYCSKCFTQREYLVMHERVHSGEKPYCCVYCGKCFNQEAPLRIHVRTHTGEKPYVCRLCSRAFVSNASLKLHLTKCAG</sequence>
<dbReference type="EMBL" id="CM043015">
    <property type="protein sequence ID" value="KAI4471592.1"/>
    <property type="molecule type" value="Genomic_DNA"/>
</dbReference>
<protein>
    <submittedName>
        <fullName evidence="1">Zinc finger protein</fullName>
    </submittedName>
</protein>
<dbReference type="Proteomes" id="UP001056778">
    <property type="component" value="Chromosome 1"/>
</dbReference>
<accession>A0ACB9TXG8</accession>
<name>A0ACB9TXG8_HOLOL</name>
<comment type="caution">
    <text evidence="1">The sequence shown here is derived from an EMBL/GenBank/DDBJ whole genome shotgun (WGS) entry which is preliminary data.</text>
</comment>
<reference evidence="1" key="1">
    <citation type="submission" date="2022-04" db="EMBL/GenBank/DDBJ databases">
        <title>Chromosome-scale genome assembly of Holotrichia oblita Faldermann.</title>
        <authorList>
            <person name="Rongchong L."/>
        </authorList>
    </citation>
    <scope>NUCLEOTIDE SEQUENCE</scope>
    <source>
        <strain evidence="1">81SQS9</strain>
    </source>
</reference>
<keyword evidence="2" id="KW-1185">Reference proteome</keyword>
<gene>
    <name evidence="1" type="ORF">MML48_1g14850</name>
</gene>
<organism evidence="1 2">
    <name type="scientific">Holotrichia oblita</name>
    <name type="common">Chafer beetle</name>
    <dbReference type="NCBI Taxonomy" id="644536"/>
    <lineage>
        <taxon>Eukaryota</taxon>
        <taxon>Metazoa</taxon>
        <taxon>Ecdysozoa</taxon>
        <taxon>Arthropoda</taxon>
        <taxon>Hexapoda</taxon>
        <taxon>Insecta</taxon>
        <taxon>Pterygota</taxon>
        <taxon>Neoptera</taxon>
        <taxon>Endopterygota</taxon>
        <taxon>Coleoptera</taxon>
        <taxon>Polyphaga</taxon>
        <taxon>Scarabaeiformia</taxon>
        <taxon>Scarabaeidae</taxon>
        <taxon>Melolonthinae</taxon>
        <taxon>Holotrichia</taxon>
    </lineage>
</organism>
<proteinExistence type="predicted"/>
<evidence type="ECO:0000313" key="1">
    <source>
        <dbReference type="EMBL" id="KAI4471592.1"/>
    </source>
</evidence>